<gene>
    <name evidence="3" type="ORF">AAME72_11400</name>
</gene>
<dbReference type="AlphaFoldDB" id="A0AAU7G9S3"/>
<keyword evidence="1" id="KW-0812">Transmembrane</keyword>
<feature type="domain" description="Phosphatidic acid phosphatase type 2/haloperoxidase" evidence="2">
    <location>
        <begin position="97"/>
        <end position="202"/>
    </location>
</feature>
<evidence type="ECO:0000256" key="1">
    <source>
        <dbReference type="SAM" id="Phobius"/>
    </source>
</evidence>
<feature type="transmembrane region" description="Helical" evidence="1">
    <location>
        <begin position="17"/>
        <end position="38"/>
    </location>
</feature>
<dbReference type="SUPFAM" id="SSF48317">
    <property type="entry name" value="Acid phosphatase/Vanadium-dependent haloperoxidase"/>
    <property type="match status" value="1"/>
</dbReference>
<organism evidence="3">
    <name type="scientific">Leifsonia sp. NPDC080035</name>
    <dbReference type="NCBI Taxonomy" id="3143936"/>
    <lineage>
        <taxon>Bacteria</taxon>
        <taxon>Bacillati</taxon>
        <taxon>Actinomycetota</taxon>
        <taxon>Actinomycetes</taxon>
        <taxon>Micrococcales</taxon>
        <taxon>Microbacteriaceae</taxon>
        <taxon>Leifsonia</taxon>
    </lineage>
</organism>
<accession>A0AAU7G9S3</accession>
<name>A0AAU7G9S3_9MICO</name>
<dbReference type="InterPro" id="IPR036938">
    <property type="entry name" value="PAP2/HPO_sf"/>
</dbReference>
<dbReference type="Gene3D" id="1.20.144.10">
    <property type="entry name" value="Phosphatidic acid phosphatase type 2/haloperoxidase"/>
    <property type="match status" value="2"/>
</dbReference>
<proteinExistence type="predicted"/>
<evidence type="ECO:0000313" key="3">
    <source>
        <dbReference type="EMBL" id="XBM46696.1"/>
    </source>
</evidence>
<dbReference type="SMART" id="SM00014">
    <property type="entry name" value="acidPPc"/>
    <property type="match status" value="1"/>
</dbReference>
<feature type="transmembrane region" description="Helical" evidence="1">
    <location>
        <begin position="183"/>
        <end position="205"/>
    </location>
</feature>
<feature type="transmembrane region" description="Helical" evidence="1">
    <location>
        <begin position="68"/>
        <end position="90"/>
    </location>
</feature>
<dbReference type="CDD" id="cd03392">
    <property type="entry name" value="PAP2_like_2"/>
    <property type="match status" value="1"/>
</dbReference>
<dbReference type="EMBL" id="CP157390">
    <property type="protein sequence ID" value="XBM46696.1"/>
    <property type="molecule type" value="Genomic_DNA"/>
</dbReference>
<dbReference type="RefSeq" id="WP_348786678.1">
    <property type="nucleotide sequence ID" value="NZ_CP157390.1"/>
</dbReference>
<feature type="transmembrane region" description="Helical" evidence="1">
    <location>
        <begin position="145"/>
        <end position="171"/>
    </location>
</feature>
<protein>
    <submittedName>
        <fullName evidence="3">Phosphatase PAP2 family protein</fullName>
    </submittedName>
</protein>
<dbReference type="PANTHER" id="PTHR14969:SF13">
    <property type="entry name" value="AT30094P"/>
    <property type="match status" value="1"/>
</dbReference>
<reference evidence="3" key="1">
    <citation type="submission" date="2024-05" db="EMBL/GenBank/DDBJ databases">
        <title>The Natural Products Discovery Center: Release of the First 8490 Sequenced Strains for Exploring Actinobacteria Biosynthetic Diversity.</title>
        <authorList>
            <person name="Kalkreuter E."/>
            <person name="Kautsar S.A."/>
            <person name="Yang D."/>
            <person name="Bader C.D."/>
            <person name="Teijaro C.N."/>
            <person name="Fluegel L."/>
            <person name="Davis C.M."/>
            <person name="Simpson J.R."/>
            <person name="Lauterbach L."/>
            <person name="Steele A.D."/>
            <person name="Gui C."/>
            <person name="Meng S."/>
            <person name="Li G."/>
            <person name="Viehrig K."/>
            <person name="Ye F."/>
            <person name="Su P."/>
            <person name="Kiefer A.F."/>
            <person name="Nichols A."/>
            <person name="Cepeda A.J."/>
            <person name="Yan W."/>
            <person name="Fan B."/>
            <person name="Jiang Y."/>
            <person name="Adhikari A."/>
            <person name="Zheng C.-J."/>
            <person name="Schuster L."/>
            <person name="Cowan T.M."/>
            <person name="Smanski M.J."/>
            <person name="Chevrette M.G."/>
            <person name="de Carvalho L.P.S."/>
            <person name="Shen B."/>
        </authorList>
    </citation>
    <scope>NUCLEOTIDE SEQUENCE</scope>
    <source>
        <strain evidence="3">NPDC080035</strain>
    </source>
</reference>
<sequence length="230" mass="24982">MASPQDIRTAREISRRWPLISASVAVGLVLVLGAIIAFRPHEPFALDLEWMEEILEHRSPVWTVPALFFNYVGGGILGSVIIPLVIFLLLLAFRRPWGATFFAVASLLSVLAVQVIKHTVGRARPTEILVNVDTGSFPSGHTANAATMVVVLAILFPRVWVWCAGIAWAVLMAVSRTYLGAHWLSDTIGGLLLGAGVAVIVWAPLAHRLARESALPHPFLRPRPAQPPST</sequence>
<dbReference type="Pfam" id="PF01569">
    <property type="entry name" value="PAP2"/>
    <property type="match status" value="1"/>
</dbReference>
<feature type="transmembrane region" description="Helical" evidence="1">
    <location>
        <begin position="97"/>
        <end position="116"/>
    </location>
</feature>
<dbReference type="InterPro" id="IPR000326">
    <property type="entry name" value="PAP2/HPO"/>
</dbReference>
<keyword evidence="1" id="KW-1133">Transmembrane helix</keyword>
<keyword evidence="1" id="KW-0472">Membrane</keyword>
<dbReference type="PANTHER" id="PTHR14969">
    <property type="entry name" value="SPHINGOSINE-1-PHOSPHATE PHOSPHOHYDROLASE"/>
    <property type="match status" value="1"/>
</dbReference>
<evidence type="ECO:0000259" key="2">
    <source>
        <dbReference type="SMART" id="SM00014"/>
    </source>
</evidence>